<dbReference type="PANTHER" id="PTHR34649">
    <property type="entry name" value="CILIA- AND FLAGELLA-ASSOCIATED PROTEIN 99"/>
    <property type="match status" value="1"/>
</dbReference>
<feature type="non-terminal residue" evidence="3">
    <location>
        <position position="1"/>
    </location>
</feature>
<proteinExistence type="predicted"/>
<sequence length="569" mass="67068">LNVTEGKSVMDTLAGCIEYKSLLDVVVNAFFVRDGRCCLISERNLYIVICYLATFQLEELGLQQFSRIVKSLDTAKMQKFLRFFFNALYLNTWIKDEWSQFYDSLYVKENWIDPLLRWQPKVQQLIEQLTDILSNRTATVKSSTVTRPKEFNLTVPKPRAIPIPLPIPPLEKRPPVPPSTYKPPKEKKQLEEIKTRNRRKAEDLLLKANTNQFRCATMKPEKGEVCYKILYYLKIPQEIVPFFPQYLEVVWELVLRQYFEELQIDNIPIKLNAAAILREGALYQRKMEQELKRIENLLRGAGDPSEFLEWQKQMRGKDLEEQLTEIECRRLQGKLSHEEAVLAHQNVTQENKKKADLMREEKAELMHQYAEKRLQEQKEMRELVEQVVEGHKNAKQAKVKLQKYKQQIVQEVCEENRELLRQALEEEEEKLRKRYELIQQIRAIECLPSLRHKFVDLTETGGHGLICEMSIVELRERLALLREAQKAAEEEKRDQIIHEKQAKEQLLLDKLDQISLFRAELGRAAALKQEEKKRKSQSGDRPMKDERILNLQKKIVEKTMERKKQAGLL</sequence>
<keyword evidence="4" id="KW-1185">Reference proteome</keyword>
<feature type="coiled-coil region" evidence="1">
    <location>
        <begin position="471"/>
        <end position="501"/>
    </location>
</feature>
<dbReference type="Proteomes" id="UP000053283">
    <property type="component" value="Unassembled WGS sequence"/>
</dbReference>
<dbReference type="InterPro" id="IPR039341">
    <property type="entry name" value="CFAP99"/>
</dbReference>
<name>A0A091WR08_NIPNI</name>
<accession>A0A091WR08</accession>
<protein>
    <recommendedName>
        <fullName evidence="5">Cilia-and flagella-associated protein 99</fullName>
    </recommendedName>
</protein>
<dbReference type="STRING" id="128390.A0A091WR08"/>
<dbReference type="EMBL" id="KL411160">
    <property type="protein sequence ID" value="KFR03916.1"/>
    <property type="molecule type" value="Genomic_DNA"/>
</dbReference>
<evidence type="ECO:0000256" key="2">
    <source>
        <dbReference type="SAM" id="MobiDB-lite"/>
    </source>
</evidence>
<organism evidence="3 4">
    <name type="scientific">Nipponia nippon</name>
    <name type="common">Crested ibis</name>
    <name type="synonym">Ibis nippon</name>
    <dbReference type="NCBI Taxonomy" id="128390"/>
    <lineage>
        <taxon>Eukaryota</taxon>
        <taxon>Metazoa</taxon>
        <taxon>Chordata</taxon>
        <taxon>Craniata</taxon>
        <taxon>Vertebrata</taxon>
        <taxon>Euteleostomi</taxon>
        <taxon>Archelosauria</taxon>
        <taxon>Archosauria</taxon>
        <taxon>Dinosauria</taxon>
        <taxon>Saurischia</taxon>
        <taxon>Theropoda</taxon>
        <taxon>Coelurosauria</taxon>
        <taxon>Aves</taxon>
        <taxon>Neognathae</taxon>
        <taxon>Neoaves</taxon>
        <taxon>Aequornithes</taxon>
        <taxon>Pelecaniformes</taxon>
        <taxon>Threskiornithidae</taxon>
        <taxon>Nipponia</taxon>
    </lineage>
</organism>
<evidence type="ECO:0000313" key="4">
    <source>
        <dbReference type="Proteomes" id="UP000053283"/>
    </source>
</evidence>
<reference evidence="3 4" key="1">
    <citation type="submission" date="2014-04" db="EMBL/GenBank/DDBJ databases">
        <title>Genome evolution of avian class.</title>
        <authorList>
            <person name="Zhang G."/>
            <person name="Li C."/>
        </authorList>
    </citation>
    <scope>NUCLEOTIDE SEQUENCE [LARGE SCALE GENOMIC DNA]</scope>
    <source>
        <strain evidence="3">BGI_Y956</strain>
    </source>
</reference>
<dbReference type="PANTHER" id="PTHR34649:SF1">
    <property type="entry name" value="CILIA- AND FLAGELLA-ASSOCIATED PROTEIN 99"/>
    <property type="match status" value="1"/>
</dbReference>
<gene>
    <name evidence="3" type="ORF">Y956_04841</name>
</gene>
<evidence type="ECO:0000256" key="1">
    <source>
        <dbReference type="SAM" id="Coils"/>
    </source>
</evidence>
<feature type="compositionally biased region" description="Basic and acidic residues" evidence="2">
    <location>
        <begin position="528"/>
        <end position="549"/>
    </location>
</feature>
<evidence type="ECO:0000313" key="3">
    <source>
        <dbReference type="EMBL" id="KFR03916.1"/>
    </source>
</evidence>
<feature type="coiled-coil region" evidence="1">
    <location>
        <begin position="355"/>
        <end position="441"/>
    </location>
</feature>
<dbReference type="AlphaFoldDB" id="A0A091WR08"/>
<feature type="region of interest" description="Disordered" evidence="2">
    <location>
        <begin position="526"/>
        <end position="549"/>
    </location>
</feature>
<keyword evidence="1" id="KW-0175">Coiled coil</keyword>
<evidence type="ECO:0008006" key="5">
    <source>
        <dbReference type="Google" id="ProtNLM"/>
    </source>
</evidence>
<feature type="non-terminal residue" evidence="3">
    <location>
        <position position="569"/>
    </location>
</feature>